<name>K2GD09_9BACT</name>
<evidence type="ECO:0000313" key="1">
    <source>
        <dbReference type="EMBL" id="EKE28104.1"/>
    </source>
</evidence>
<gene>
    <name evidence="1" type="ORF">ACD_3C00100G0009</name>
</gene>
<organism evidence="1">
    <name type="scientific">uncultured bacterium</name>
    <name type="common">gcode 4</name>
    <dbReference type="NCBI Taxonomy" id="1234023"/>
    <lineage>
        <taxon>Bacteria</taxon>
        <taxon>environmental samples</taxon>
    </lineage>
</organism>
<dbReference type="EMBL" id="AMFJ01000374">
    <property type="protein sequence ID" value="EKE28104.1"/>
    <property type="molecule type" value="Genomic_DNA"/>
</dbReference>
<accession>K2GD09</accession>
<dbReference type="AlphaFoldDB" id="K2GD09"/>
<comment type="caution">
    <text evidence="1">The sequence shown here is derived from an EMBL/GenBank/DDBJ whole genome shotgun (WGS) entry which is preliminary data.</text>
</comment>
<sequence>MANNSTNKLPWANPWVVPVSWVNTLMTWVKTWMAEYIKPYWHQDCFEWWWWYHEMLEKWELFDYEKTSCLWLRELIRLYGGEIDSYESSSQSLIRNLNKDIVNLNGGVGLSEKNIIPICLYIYENQTDELFLALKKIDIPCKIVIYVNWYINQQNYKDDLELLLKNKMIELQKLSQKHLKSSSDLIVVWNIYDERKSMWTIHWDLLDSIVLSLADDGKDRIIYPLDADITDFSDWYFSYIEKMFSEEWTRGNLAWLVAQRRWSSTSDKNDFLRFNELLFLIWEDNTHARSNNPYWLAWTTWIVASYKLSDLLRVKWYSRKIRIWEDLVLWHKLNCYYWNWKGKDMSVLKNINTKIYSSPRRWHEALSRWKPLFQQYDDPDFKFIDSNSEFQNTQLFSIFEKLVNDGELTALEIKTITEWINSYISFFSCWIRYDLTKKLPIRIMRIWNLHYAAHSKYRMEIIGRFINFKIN</sequence>
<reference evidence="1" key="1">
    <citation type="journal article" date="2012" name="Science">
        <title>Fermentation, hydrogen, and sulfur metabolism in multiple uncultivated bacterial phyla.</title>
        <authorList>
            <person name="Wrighton K.C."/>
            <person name="Thomas B.C."/>
            <person name="Sharon I."/>
            <person name="Miller C.S."/>
            <person name="Castelle C.J."/>
            <person name="VerBerkmoes N.C."/>
            <person name="Wilkins M.J."/>
            <person name="Hettich R.L."/>
            <person name="Lipton M.S."/>
            <person name="Williams K.H."/>
            <person name="Long P.E."/>
            <person name="Banfield J.F."/>
        </authorList>
    </citation>
    <scope>NUCLEOTIDE SEQUENCE [LARGE SCALE GENOMIC DNA]</scope>
</reference>
<proteinExistence type="predicted"/>
<protein>
    <submittedName>
        <fullName evidence="1">Uncharacterized protein</fullName>
    </submittedName>
</protein>